<dbReference type="EMBL" id="JACSQR010000027">
    <property type="protein sequence ID" value="MBD7948227.1"/>
    <property type="molecule type" value="Genomic_DNA"/>
</dbReference>
<organism evidence="2 3">
    <name type="scientific">Psychrobacter communis</name>
    <dbReference type="NCBI Taxonomy" id="2762238"/>
    <lineage>
        <taxon>Bacteria</taxon>
        <taxon>Pseudomonadati</taxon>
        <taxon>Pseudomonadota</taxon>
        <taxon>Gammaproteobacteria</taxon>
        <taxon>Moraxellales</taxon>
        <taxon>Moraxellaceae</taxon>
        <taxon>Psychrobacter</taxon>
    </lineage>
</organism>
<dbReference type="SUPFAM" id="SSF142433">
    <property type="entry name" value="CinA-like"/>
    <property type="match status" value="1"/>
</dbReference>
<proteinExistence type="predicted"/>
<gene>
    <name evidence="2" type="ORF">H9653_09395</name>
</gene>
<dbReference type="InterPro" id="IPR008136">
    <property type="entry name" value="CinA_C"/>
</dbReference>
<name>A0ABR8RK90_9GAMM</name>
<reference evidence="2 3" key="1">
    <citation type="submission" date="2020-08" db="EMBL/GenBank/DDBJ databases">
        <title>A Genomic Blueprint of the Chicken Gut Microbiome.</title>
        <authorList>
            <person name="Gilroy R."/>
            <person name="Ravi A."/>
            <person name="Getino M."/>
            <person name="Pursley I."/>
            <person name="Horton D.L."/>
            <person name="Alikhan N.-F."/>
            <person name="Baker D."/>
            <person name="Gharbi K."/>
            <person name="Hall N."/>
            <person name="Watson M."/>
            <person name="Adriaenssens E.M."/>
            <person name="Foster-Nyarko E."/>
            <person name="Jarju S."/>
            <person name="Secka A."/>
            <person name="Antonio M."/>
            <person name="Oren A."/>
            <person name="Chaudhuri R."/>
            <person name="La Ragione R.M."/>
            <person name="Hildebrand F."/>
            <person name="Pallen M.J."/>
        </authorList>
    </citation>
    <scope>NUCLEOTIDE SEQUENCE [LARGE SCALE GENOMIC DNA]</scope>
    <source>
        <strain evidence="2 3">Sa4CVA2</strain>
    </source>
</reference>
<dbReference type="Proteomes" id="UP000606724">
    <property type="component" value="Unassembled WGS sequence"/>
</dbReference>
<dbReference type="Pfam" id="PF02464">
    <property type="entry name" value="CinA"/>
    <property type="match status" value="1"/>
</dbReference>
<feature type="domain" description="CinA C-terminal" evidence="1">
    <location>
        <begin position="3"/>
        <end position="125"/>
    </location>
</feature>
<evidence type="ECO:0000259" key="1">
    <source>
        <dbReference type="Pfam" id="PF02464"/>
    </source>
</evidence>
<comment type="caution">
    <text evidence="2">The sequence shown here is derived from an EMBL/GenBank/DDBJ whole genome shotgun (WGS) entry which is preliminary data.</text>
</comment>
<dbReference type="NCBIfam" id="TIGR00199">
    <property type="entry name" value="PncC_domain"/>
    <property type="match status" value="1"/>
</dbReference>
<evidence type="ECO:0000313" key="3">
    <source>
        <dbReference type="Proteomes" id="UP000606724"/>
    </source>
</evidence>
<evidence type="ECO:0000313" key="2">
    <source>
        <dbReference type="EMBL" id="MBD7948227.1"/>
    </source>
</evidence>
<dbReference type="RefSeq" id="WP_191692094.1">
    <property type="nucleotide sequence ID" value="NZ_JACSQR010000027.1"/>
</dbReference>
<dbReference type="Gene3D" id="3.90.950.20">
    <property type="entry name" value="CinA-like"/>
    <property type="match status" value="1"/>
</dbReference>
<protein>
    <submittedName>
        <fullName evidence="2">Nicotinamide-nucleotide amidohydrolase family protein</fullName>
    </submittedName>
</protein>
<keyword evidence="3" id="KW-1185">Reference proteome</keyword>
<accession>A0ABR8RK90</accession>
<sequence length="158" mass="17183">MTDSCAKLLADKGLTVVFIESATAGYLAHRFSVSPYSGDVLMGGLVCYDVSIKKQVLKVPSQLIEDCTPESLEVTRELVSKAKKLFEADLHVACTGLLKPGGSETEEKPVGTFFYCIGYQGEIYDFRSLCHGAPEQKLRSINSLICKSIIEVVTSHTA</sequence>
<dbReference type="InterPro" id="IPR036653">
    <property type="entry name" value="CinA-like_C"/>
</dbReference>